<evidence type="ECO:0000313" key="2">
    <source>
        <dbReference type="EMBL" id="MBB6633038.1"/>
    </source>
</evidence>
<dbReference type="InterPro" id="IPR000182">
    <property type="entry name" value="GNAT_dom"/>
</dbReference>
<organism evidence="2 3">
    <name type="scientific">Cohnella thailandensis</name>
    <dbReference type="NCBI Taxonomy" id="557557"/>
    <lineage>
        <taxon>Bacteria</taxon>
        <taxon>Bacillati</taxon>
        <taxon>Bacillota</taxon>
        <taxon>Bacilli</taxon>
        <taxon>Bacillales</taxon>
        <taxon>Paenibacillaceae</taxon>
        <taxon>Cohnella</taxon>
    </lineage>
</organism>
<dbReference type="InterPro" id="IPR016181">
    <property type="entry name" value="Acyl_CoA_acyltransferase"/>
</dbReference>
<dbReference type="Pfam" id="PF00583">
    <property type="entry name" value="Acetyltransf_1"/>
    <property type="match status" value="1"/>
</dbReference>
<protein>
    <submittedName>
        <fullName evidence="2">GNAT family N-acetyltransferase</fullName>
    </submittedName>
</protein>
<keyword evidence="2" id="KW-0808">Transferase</keyword>
<keyword evidence="3" id="KW-1185">Reference proteome</keyword>
<dbReference type="AlphaFoldDB" id="A0A841SS59"/>
<dbReference type="GO" id="GO:0016747">
    <property type="term" value="F:acyltransferase activity, transferring groups other than amino-acyl groups"/>
    <property type="evidence" value="ECO:0007669"/>
    <property type="project" value="InterPro"/>
</dbReference>
<reference evidence="2 3" key="1">
    <citation type="submission" date="2020-08" db="EMBL/GenBank/DDBJ databases">
        <title>Cohnella phylogeny.</title>
        <authorList>
            <person name="Dunlap C."/>
        </authorList>
    </citation>
    <scope>NUCLEOTIDE SEQUENCE [LARGE SCALE GENOMIC DNA]</scope>
    <source>
        <strain evidence="2 3">DSM 25241</strain>
    </source>
</reference>
<proteinExistence type="predicted"/>
<gene>
    <name evidence="2" type="ORF">H7B67_02790</name>
</gene>
<dbReference type="Gene3D" id="3.40.630.30">
    <property type="match status" value="1"/>
</dbReference>
<dbReference type="RefSeq" id="WP_185118277.1">
    <property type="nucleotide sequence ID" value="NZ_JACJVQ010000003.1"/>
</dbReference>
<dbReference type="SUPFAM" id="SSF55729">
    <property type="entry name" value="Acyl-CoA N-acyltransferases (Nat)"/>
    <property type="match status" value="1"/>
</dbReference>
<feature type="domain" description="N-acetyltransferase" evidence="1">
    <location>
        <begin position="1"/>
        <end position="142"/>
    </location>
</feature>
<name>A0A841SS59_9BACL</name>
<dbReference type="EMBL" id="JACJVQ010000003">
    <property type="protein sequence ID" value="MBB6633038.1"/>
    <property type="molecule type" value="Genomic_DNA"/>
</dbReference>
<evidence type="ECO:0000259" key="1">
    <source>
        <dbReference type="PROSITE" id="PS51186"/>
    </source>
</evidence>
<dbReference type="CDD" id="cd04301">
    <property type="entry name" value="NAT_SF"/>
    <property type="match status" value="1"/>
</dbReference>
<comment type="caution">
    <text evidence="2">The sequence shown here is derived from an EMBL/GenBank/DDBJ whole genome shotgun (WGS) entry which is preliminary data.</text>
</comment>
<sequence length="142" mass="16580">MTIKVIDSEEEIAATYSVMKQLRPHLEEETYVSAIKRLQAETGYRLVALYEEGVVRAAAGYRIVRTLASGRFLYMDDLITEEASRSRGYAKRLFDWLEREAADRECEALHLDSGVQRFEAHRFYLKQKMRISCHHFEKSITI</sequence>
<accession>A0A841SS59</accession>
<evidence type="ECO:0000313" key="3">
    <source>
        <dbReference type="Proteomes" id="UP000535838"/>
    </source>
</evidence>
<dbReference type="Proteomes" id="UP000535838">
    <property type="component" value="Unassembled WGS sequence"/>
</dbReference>
<dbReference type="PROSITE" id="PS51186">
    <property type="entry name" value="GNAT"/>
    <property type="match status" value="1"/>
</dbReference>